<feature type="compositionally biased region" description="Polar residues" evidence="2">
    <location>
        <begin position="86"/>
        <end position="99"/>
    </location>
</feature>
<feature type="region of interest" description="Disordered" evidence="2">
    <location>
        <begin position="44"/>
        <end position="102"/>
    </location>
</feature>
<dbReference type="InterPro" id="IPR001304">
    <property type="entry name" value="C-type_lectin-like"/>
</dbReference>
<reference evidence="5" key="1">
    <citation type="submission" date="2021-10" db="EMBL/GenBank/DDBJ databases">
        <title>Tropical sea cucumber genome reveals ecological adaptation and Cuvierian tubules defense mechanism.</title>
        <authorList>
            <person name="Chen T."/>
        </authorList>
    </citation>
    <scope>NUCLEOTIDE SEQUENCE</scope>
    <source>
        <strain evidence="5">Nanhai2018</strain>
        <tissue evidence="5">Muscle</tissue>
    </source>
</reference>
<evidence type="ECO:0000313" key="6">
    <source>
        <dbReference type="Proteomes" id="UP001152320"/>
    </source>
</evidence>
<feature type="domain" description="C-type lectin" evidence="4">
    <location>
        <begin position="109"/>
        <end position="234"/>
    </location>
</feature>
<evidence type="ECO:0000259" key="4">
    <source>
        <dbReference type="PROSITE" id="PS50041"/>
    </source>
</evidence>
<comment type="caution">
    <text evidence="5">The sequence shown here is derived from an EMBL/GenBank/DDBJ whole genome shotgun (WGS) entry which is preliminary data.</text>
</comment>
<dbReference type="EMBL" id="JAIZAY010000006">
    <property type="protein sequence ID" value="KAJ8040014.1"/>
    <property type="molecule type" value="Genomic_DNA"/>
</dbReference>
<dbReference type="InterPro" id="IPR050111">
    <property type="entry name" value="C-type_lectin/snaclec_domain"/>
</dbReference>
<keyword evidence="1" id="KW-1015">Disulfide bond</keyword>
<accession>A0A9Q1C8D4</accession>
<dbReference type="PANTHER" id="PTHR22803">
    <property type="entry name" value="MANNOSE, PHOSPHOLIPASE, LECTIN RECEPTOR RELATED"/>
    <property type="match status" value="1"/>
</dbReference>
<dbReference type="Proteomes" id="UP001152320">
    <property type="component" value="Chromosome 6"/>
</dbReference>
<gene>
    <name evidence="5" type="ORF">HOLleu_14196</name>
</gene>
<sequence length="241" mass="27295">MASKKKRVILVLILLAFGELIESTGFGKFNKLFPLKEEEKKCFRRAKNGQNKDGSEHQTSEEEMTSSQEPLLSPSSHETTKGGGQDTKQVSSPGLSTKPVTDVPQWHQWNESFYTFVSTTEMTWEDAANACSSMRVGARLVFIESELENKEVSRLAKVASEGRNNRWWIGLTDRVAEGVWKWYNVSLNYNNWWQGQPDNSGKNEDCGVLGFRWNGDNAFWADTSCTQQKKFICESGFGNDL</sequence>
<evidence type="ECO:0000256" key="3">
    <source>
        <dbReference type="SAM" id="SignalP"/>
    </source>
</evidence>
<dbReference type="SMART" id="SM00034">
    <property type="entry name" value="CLECT"/>
    <property type="match status" value="1"/>
</dbReference>
<dbReference type="PROSITE" id="PS50041">
    <property type="entry name" value="C_TYPE_LECTIN_2"/>
    <property type="match status" value="1"/>
</dbReference>
<evidence type="ECO:0000256" key="1">
    <source>
        <dbReference type="ARBA" id="ARBA00023157"/>
    </source>
</evidence>
<dbReference type="InterPro" id="IPR016186">
    <property type="entry name" value="C-type_lectin-like/link_sf"/>
</dbReference>
<dbReference type="Pfam" id="PF00059">
    <property type="entry name" value="Lectin_C"/>
    <property type="match status" value="1"/>
</dbReference>
<dbReference type="PROSITE" id="PS00615">
    <property type="entry name" value="C_TYPE_LECTIN_1"/>
    <property type="match status" value="1"/>
</dbReference>
<keyword evidence="6" id="KW-1185">Reference proteome</keyword>
<keyword evidence="3" id="KW-0732">Signal</keyword>
<dbReference type="SUPFAM" id="SSF56436">
    <property type="entry name" value="C-type lectin-like"/>
    <property type="match status" value="1"/>
</dbReference>
<feature type="chain" id="PRO_5040496852" evidence="3">
    <location>
        <begin position="24"/>
        <end position="241"/>
    </location>
</feature>
<evidence type="ECO:0000256" key="2">
    <source>
        <dbReference type="SAM" id="MobiDB-lite"/>
    </source>
</evidence>
<protein>
    <submittedName>
        <fullName evidence="5">Perlucin-like protein</fullName>
    </submittedName>
</protein>
<dbReference type="Gene3D" id="3.10.100.10">
    <property type="entry name" value="Mannose-Binding Protein A, subunit A"/>
    <property type="match status" value="1"/>
</dbReference>
<name>A0A9Q1C8D4_HOLLE</name>
<organism evidence="5 6">
    <name type="scientific">Holothuria leucospilota</name>
    <name type="common">Black long sea cucumber</name>
    <name type="synonym">Mertensiothuria leucospilota</name>
    <dbReference type="NCBI Taxonomy" id="206669"/>
    <lineage>
        <taxon>Eukaryota</taxon>
        <taxon>Metazoa</taxon>
        <taxon>Echinodermata</taxon>
        <taxon>Eleutherozoa</taxon>
        <taxon>Echinozoa</taxon>
        <taxon>Holothuroidea</taxon>
        <taxon>Aspidochirotacea</taxon>
        <taxon>Aspidochirotida</taxon>
        <taxon>Holothuriidae</taxon>
        <taxon>Holothuria</taxon>
    </lineage>
</organism>
<dbReference type="OrthoDB" id="7760957at2759"/>
<feature type="signal peptide" evidence="3">
    <location>
        <begin position="1"/>
        <end position="23"/>
    </location>
</feature>
<dbReference type="InterPro" id="IPR018378">
    <property type="entry name" value="C-type_lectin_CS"/>
</dbReference>
<dbReference type="InterPro" id="IPR016187">
    <property type="entry name" value="CTDL_fold"/>
</dbReference>
<dbReference type="AlphaFoldDB" id="A0A9Q1C8D4"/>
<proteinExistence type="predicted"/>
<evidence type="ECO:0000313" key="5">
    <source>
        <dbReference type="EMBL" id="KAJ8040014.1"/>
    </source>
</evidence>